<dbReference type="InterPro" id="IPR001471">
    <property type="entry name" value="AP2/ERF_dom"/>
</dbReference>
<evidence type="ECO:0000256" key="6">
    <source>
        <dbReference type="ARBA" id="ARBA00023242"/>
    </source>
</evidence>
<dbReference type="GO" id="GO:0003677">
    <property type="term" value="F:DNA binding"/>
    <property type="evidence" value="ECO:0007669"/>
    <property type="project" value="UniProtKB-KW"/>
</dbReference>
<keyword evidence="6" id="KW-0539">Nucleus</keyword>
<evidence type="ECO:0000313" key="11">
    <source>
        <dbReference type="EnsemblPlants" id="Kaladp0060s0179.1.v1.1.CDS.1"/>
    </source>
</evidence>
<sequence>MEEKQSSSGGGGGSSHGQSRAVFGSGRGGREYNGVRMRKWGKWVAEIREPKKRSRIWLGTYKTAVAAARAHDVALFHLRGRSEKLNFPEDFVGRVSVEMSAEEIRRMATAVGAEVDAAELGRRRRRDVNEPPRCGGAEGGDEEGGGCGGSGRPDLNRLPD</sequence>
<feature type="region of interest" description="Disordered" evidence="9">
    <location>
        <begin position="120"/>
        <end position="160"/>
    </location>
</feature>
<comment type="subcellular location">
    <subcellularLocation>
        <location evidence="1">Nucleus</location>
    </subcellularLocation>
</comment>
<dbReference type="GO" id="GO:0009873">
    <property type="term" value="P:ethylene-activated signaling pathway"/>
    <property type="evidence" value="ECO:0007669"/>
    <property type="project" value="UniProtKB-KW"/>
</dbReference>
<proteinExistence type="inferred from homology"/>
<dbReference type="AlphaFoldDB" id="A0A7N1A1B4"/>
<evidence type="ECO:0000256" key="8">
    <source>
        <dbReference type="ARBA" id="ARBA00037379"/>
    </source>
</evidence>
<comment type="function">
    <text evidence="8">Probably acts as a transcriptional activator. Binds to the GCC-box pathogenesis-related promoter element. May be involved in the regulation of gene expression by stress factors and by components of stress signal transduction pathways.</text>
</comment>
<evidence type="ECO:0000256" key="1">
    <source>
        <dbReference type="ARBA" id="ARBA00004123"/>
    </source>
</evidence>
<dbReference type="EnsemblPlants" id="Kaladp0060s0179.1.v1.1">
    <property type="protein sequence ID" value="Kaladp0060s0179.1.v1.1.CDS.1"/>
    <property type="gene ID" value="Kaladp0060s0179.v1.1"/>
</dbReference>
<name>A0A7N1A1B4_KALFE</name>
<dbReference type="Gramene" id="Kaladp0060s0179.1.v1.1">
    <property type="protein sequence ID" value="Kaladp0060s0179.1.v1.1.CDS.1"/>
    <property type="gene ID" value="Kaladp0060s0179.v1.1"/>
</dbReference>
<accession>A0A7N1A1B4</accession>
<dbReference type="SMART" id="SM00380">
    <property type="entry name" value="AP2"/>
    <property type="match status" value="1"/>
</dbReference>
<keyword evidence="3" id="KW-0805">Transcription regulation</keyword>
<dbReference type="OMA" id="TRCARDR"/>
<evidence type="ECO:0000256" key="9">
    <source>
        <dbReference type="SAM" id="MobiDB-lite"/>
    </source>
</evidence>
<dbReference type="CDD" id="cd00018">
    <property type="entry name" value="AP2"/>
    <property type="match status" value="1"/>
</dbReference>
<feature type="domain" description="AP2/ERF" evidence="10">
    <location>
        <begin position="31"/>
        <end position="88"/>
    </location>
</feature>
<dbReference type="Proteomes" id="UP000594263">
    <property type="component" value="Unplaced"/>
</dbReference>
<dbReference type="InterPro" id="IPR016177">
    <property type="entry name" value="DNA-bd_dom_sf"/>
</dbReference>
<keyword evidence="4" id="KW-0238">DNA-binding</keyword>
<evidence type="ECO:0000256" key="2">
    <source>
        <dbReference type="ARBA" id="ARBA00022745"/>
    </source>
</evidence>
<feature type="region of interest" description="Disordered" evidence="9">
    <location>
        <begin position="1"/>
        <end position="32"/>
    </location>
</feature>
<reference evidence="11" key="1">
    <citation type="submission" date="2021-01" db="UniProtKB">
        <authorList>
            <consortium name="EnsemblPlants"/>
        </authorList>
    </citation>
    <scope>IDENTIFICATION</scope>
</reference>
<dbReference type="PANTHER" id="PTHR31729">
    <property type="entry name" value="ETHYLENE-RESPONSIVE TRANSCRIPTION FACTOR RAP2-1-RELATED"/>
    <property type="match status" value="1"/>
</dbReference>
<dbReference type="GO" id="GO:0003700">
    <property type="term" value="F:DNA-binding transcription factor activity"/>
    <property type="evidence" value="ECO:0007669"/>
    <property type="project" value="InterPro"/>
</dbReference>
<keyword evidence="2" id="KW-0936">Ethylene signaling pathway</keyword>
<keyword evidence="12" id="KW-1185">Reference proteome</keyword>
<protein>
    <recommendedName>
        <fullName evidence="10">AP2/ERF domain-containing protein</fullName>
    </recommendedName>
</protein>
<evidence type="ECO:0000256" key="4">
    <source>
        <dbReference type="ARBA" id="ARBA00023125"/>
    </source>
</evidence>
<evidence type="ECO:0000313" key="12">
    <source>
        <dbReference type="Proteomes" id="UP000594263"/>
    </source>
</evidence>
<dbReference type="SUPFAM" id="SSF54171">
    <property type="entry name" value="DNA-binding domain"/>
    <property type="match status" value="1"/>
</dbReference>
<evidence type="ECO:0000256" key="7">
    <source>
        <dbReference type="ARBA" id="ARBA00024343"/>
    </source>
</evidence>
<dbReference type="Pfam" id="PF00847">
    <property type="entry name" value="AP2"/>
    <property type="match status" value="1"/>
</dbReference>
<dbReference type="Gene3D" id="3.30.730.10">
    <property type="entry name" value="AP2/ERF domain"/>
    <property type="match status" value="1"/>
</dbReference>
<dbReference type="FunFam" id="3.30.730.10:FF:000001">
    <property type="entry name" value="Ethylene-responsive transcription factor 2"/>
    <property type="match status" value="1"/>
</dbReference>
<dbReference type="GO" id="GO:0005634">
    <property type="term" value="C:nucleus"/>
    <property type="evidence" value="ECO:0007669"/>
    <property type="project" value="UniProtKB-SubCell"/>
</dbReference>
<evidence type="ECO:0000256" key="5">
    <source>
        <dbReference type="ARBA" id="ARBA00023163"/>
    </source>
</evidence>
<dbReference type="PROSITE" id="PS51032">
    <property type="entry name" value="AP2_ERF"/>
    <property type="match status" value="1"/>
</dbReference>
<comment type="similarity">
    <text evidence="7">Belongs to the AP2/ERF transcription factor family. ERF subfamily.</text>
</comment>
<evidence type="ECO:0000256" key="3">
    <source>
        <dbReference type="ARBA" id="ARBA00023015"/>
    </source>
</evidence>
<dbReference type="PRINTS" id="PR00367">
    <property type="entry name" value="ETHRSPELEMNT"/>
</dbReference>
<dbReference type="InterPro" id="IPR036955">
    <property type="entry name" value="AP2/ERF_dom_sf"/>
</dbReference>
<organism evidence="11 12">
    <name type="scientific">Kalanchoe fedtschenkoi</name>
    <name type="common">Lavender scallops</name>
    <name type="synonym">South American air plant</name>
    <dbReference type="NCBI Taxonomy" id="63787"/>
    <lineage>
        <taxon>Eukaryota</taxon>
        <taxon>Viridiplantae</taxon>
        <taxon>Streptophyta</taxon>
        <taxon>Embryophyta</taxon>
        <taxon>Tracheophyta</taxon>
        <taxon>Spermatophyta</taxon>
        <taxon>Magnoliopsida</taxon>
        <taxon>eudicotyledons</taxon>
        <taxon>Gunneridae</taxon>
        <taxon>Pentapetalae</taxon>
        <taxon>Saxifragales</taxon>
        <taxon>Crassulaceae</taxon>
        <taxon>Kalanchoe</taxon>
    </lineage>
</organism>
<evidence type="ECO:0000259" key="10">
    <source>
        <dbReference type="PROSITE" id="PS51032"/>
    </source>
</evidence>
<dbReference type="PANTHER" id="PTHR31729:SF0">
    <property type="entry name" value="ETHYLENE-RESPONSIVE TRANSCRIPTION FACTOR RAP2-10"/>
    <property type="match status" value="1"/>
</dbReference>
<keyword evidence="5" id="KW-0804">Transcription</keyword>